<evidence type="ECO:0000256" key="1">
    <source>
        <dbReference type="SAM" id="MobiDB-lite"/>
    </source>
</evidence>
<feature type="region of interest" description="Disordered" evidence="1">
    <location>
        <begin position="1"/>
        <end position="54"/>
    </location>
</feature>
<name>A0ABQ4LBF1_9BACL</name>
<evidence type="ECO:0000313" key="3">
    <source>
        <dbReference type="Proteomes" id="UP000676601"/>
    </source>
</evidence>
<comment type="caution">
    <text evidence="2">The sequence shown here is derived from an EMBL/GenBank/DDBJ whole genome shotgun (WGS) entry which is preliminary data.</text>
</comment>
<reference evidence="2 3" key="1">
    <citation type="submission" date="2021-03" db="EMBL/GenBank/DDBJ databases">
        <title>Antimicrobial resistance genes in bacteria isolated from Japanese honey, and their potential for conferring macrolide and lincosamide resistance in the American foulbrood pathogen Paenibacillus larvae.</title>
        <authorList>
            <person name="Okamoto M."/>
            <person name="Kumagai M."/>
            <person name="Kanamori H."/>
            <person name="Takamatsu D."/>
        </authorList>
    </citation>
    <scope>NUCLEOTIDE SEQUENCE [LARGE SCALE GENOMIC DNA]</scope>
    <source>
        <strain evidence="2 3">J21TS7</strain>
    </source>
</reference>
<feature type="compositionally biased region" description="Basic and acidic residues" evidence="1">
    <location>
        <begin position="1"/>
        <end position="12"/>
    </location>
</feature>
<keyword evidence="3" id="KW-1185">Reference proteome</keyword>
<proteinExistence type="predicted"/>
<protein>
    <submittedName>
        <fullName evidence="2">Uncharacterized protein</fullName>
    </submittedName>
</protein>
<gene>
    <name evidence="2" type="ORF">J21TS7_19280</name>
</gene>
<evidence type="ECO:0000313" key="2">
    <source>
        <dbReference type="EMBL" id="GIO53610.1"/>
    </source>
</evidence>
<organism evidence="2 3">
    <name type="scientific">Paenibacillus cineris</name>
    <dbReference type="NCBI Taxonomy" id="237530"/>
    <lineage>
        <taxon>Bacteria</taxon>
        <taxon>Bacillati</taxon>
        <taxon>Bacillota</taxon>
        <taxon>Bacilli</taxon>
        <taxon>Bacillales</taxon>
        <taxon>Paenibacillaceae</taxon>
        <taxon>Paenibacillus</taxon>
    </lineage>
</organism>
<dbReference type="Proteomes" id="UP000676601">
    <property type="component" value="Unassembled WGS sequence"/>
</dbReference>
<dbReference type="EMBL" id="BORU01000001">
    <property type="protein sequence ID" value="GIO53610.1"/>
    <property type="molecule type" value="Genomic_DNA"/>
</dbReference>
<accession>A0ABQ4LBF1</accession>
<sequence length="69" mass="7622">MSTRDASGDKPRIPFRQKKPVLGNQESSLYPYITADPGQLRGNSSPANKPFNEENRPAAAGRLYLIVAY</sequence>